<feature type="transmembrane region" description="Helical" evidence="1">
    <location>
        <begin position="20"/>
        <end position="53"/>
    </location>
</feature>
<keyword evidence="1" id="KW-0812">Transmembrane</keyword>
<dbReference type="InterPro" id="IPR009883">
    <property type="entry name" value="YgfX"/>
</dbReference>
<protein>
    <recommendedName>
        <fullName evidence="4">Toxin CptA</fullName>
    </recommendedName>
</protein>
<reference evidence="2 3" key="1">
    <citation type="submission" date="2016-10" db="EMBL/GenBank/DDBJ databases">
        <authorList>
            <person name="de Groot N.N."/>
        </authorList>
    </citation>
    <scope>NUCLEOTIDE SEQUENCE [LARGE SCALE GENOMIC DNA]</scope>
    <source>
        <strain evidence="2 3">HL3</strain>
    </source>
</reference>
<dbReference type="Proteomes" id="UP000198611">
    <property type="component" value="Unassembled WGS sequence"/>
</dbReference>
<evidence type="ECO:0008006" key="4">
    <source>
        <dbReference type="Google" id="ProtNLM"/>
    </source>
</evidence>
<proteinExistence type="predicted"/>
<keyword evidence="1" id="KW-0472">Membrane</keyword>
<name>A0A1I1NPU0_9GAMM</name>
<dbReference type="Pfam" id="PF07254">
    <property type="entry name" value="Cpta_toxin"/>
    <property type="match status" value="1"/>
</dbReference>
<keyword evidence="3" id="KW-1185">Reference proteome</keyword>
<evidence type="ECO:0000256" key="1">
    <source>
        <dbReference type="SAM" id="Phobius"/>
    </source>
</evidence>
<accession>A0A1I1NPU0</accession>
<dbReference type="EMBL" id="FOMJ01000001">
    <property type="protein sequence ID" value="SFC99547.1"/>
    <property type="molecule type" value="Genomic_DNA"/>
</dbReference>
<dbReference type="AlphaFoldDB" id="A0A1I1NPU0"/>
<gene>
    <name evidence="2" type="ORF">SAMN05660831_00374</name>
</gene>
<dbReference type="PROSITE" id="PS51318">
    <property type="entry name" value="TAT"/>
    <property type="match status" value="1"/>
</dbReference>
<evidence type="ECO:0000313" key="3">
    <source>
        <dbReference type="Proteomes" id="UP000198611"/>
    </source>
</evidence>
<organism evidence="2 3">
    <name type="scientific">Thiohalospira halophila DSM 15071</name>
    <dbReference type="NCBI Taxonomy" id="1123397"/>
    <lineage>
        <taxon>Bacteria</taxon>
        <taxon>Pseudomonadati</taxon>
        <taxon>Pseudomonadota</taxon>
        <taxon>Gammaproteobacteria</taxon>
        <taxon>Thiohalospirales</taxon>
        <taxon>Thiohalospiraceae</taxon>
        <taxon>Thiohalospira</taxon>
    </lineage>
</organism>
<keyword evidence="1" id="KW-1133">Transmembrane helix</keyword>
<dbReference type="RefSeq" id="WP_093427047.1">
    <property type="nucleotide sequence ID" value="NZ_FOMJ01000001.1"/>
</dbReference>
<dbReference type="STRING" id="1123397.SAMN05660831_00374"/>
<dbReference type="InterPro" id="IPR006311">
    <property type="entry name" value="TAT_signal"/>
</dbReference>
<evidence type="ECO:0000313" key="2">
    <source>
        <dbReference type="EMBL" id="SFC99547.1"/>
    </source>
</evidence>
<sequence>MSSPGYAPPLVLEIGPSRRLALALAGLYGLAIAALTALTLLPLVRVAIAVGLILSLRREWRLHAGRSHPQAITALAWTVDGLRVRTRTGRWWTAVQEPGGLVTPALVVLPLRLPEARRGYRHRGLVLAADATPAPAHRRLRLRLLNP</sequence>